<dbReference type="Gene3D" id="3.20.20.140">
    <property type="entry name" value="Metal-dependent hydrolases"/>
    <property type="match status" value="1"/>
</dbReference>
<dbReference type="SUPFAM" id="SSF51556">
    <property type="entry name" value="Metallo-dependent hydrolases"/>
    <property type="match status" value="1"/>
</dbReference>
<evidence type="ECO:0000259" key="1">
    <source>
        <dbReference type="Pfam" id="PF01979"/>
    </source>
</evidence>
<proteinExistence type="predicted"/>
<organism evidence="2 3">
    <name type="scientific">Sulfobacillus benefaciens</name>
    <dbReference type="NCBI Taxonomy" id="453960"/>
    <lineage>
        <taxon>Bacteria</taxon>
        <taxon>Bacillati</taxon>
        <taxon>Bacillota</taxon>
        <taxon>Clostridia</taxon>
        <taxon>Eubacteriales</taxon>
        <taxon>Clostridiales Family XVII. Incertae Sedis</taxon>
        <taxon>Sulfobacillus</taxon>
    </lineage>
</organism>
<evidence type="ECO:0000313" key="3">
    <source>
        <dbReference type="Proteomes" id="UP000242972"/>
    </source>
</evidence>
<dbReference type="Pfam" id="PF01979">
    <property type="entry name" value="Amidohydro_1"/>
    <property type="match status" value="1"/>
</dbReference>
<dbReference type="InterPro" id="IPR032466">
    <property type="entry name" value="Metal_Hydrolase"/>
</dbReference>
<dbReference type="GO" id="GO:0004038">
    <property type="term" value="F:allantoinase activity"/>
    <property type="evidence" value="ECO:0007669"/>
    <property type="project" value="TreeGrafter"/>
</dbReference>
<accession>A0A2T2XM13</accession>
<dbReference type="PANTHER" id="PTHR43668">
    <property type="entry name" value="ALLANTOINASE"/>
    <property type="match status" value="1"/>
</dbReference>
<protein>
    <submittedName>
        <fullName evidence="2">Dihydropyrimidinase</fullName>
    </submittedName>
</protein>
<name>A0A2T2XM13_9FIRM</name>
<dbReference type="GO" id="GO:0006145">
    <property type="term" value="P:purine nucleobase catabolic process"/>
    <property type="evidence" value="ECO:0007669"/>
    <property type="project" value="TreeGrafter"/>
</dbReference>
<reference evidence="2 3" key="1">
    <citation type="journal article" date="2014" name="BMC Genomics">
        <title>Comparison of environmental and isolate Sulfobacillus genomes reveals diverse carbon, sulfur, nitrogen, and hydrogen metabolisms.</title>
        <authorList>
            <person name="Justice N.B."/>
            <person name="Norman A."/>
            <person name="Brown C.T."/>
            <person name="Singh A."/>
            <person name="Thomas B.C."/>
            <person name="Banfield J.F."/>
        </authorList>
    </citation>
    <scope>NUCLEOTIDE SEQUENCE [LARGE SCALE GENOMIC DNA]</scope>
    <source>
        <strain evidence="2">AMDSBA4</strain>
    </source>
</reference>
<dbReference type="SUPFAM" id="SSF51338">
    <property type="entry name" value="Composite domain of metallo-dependent hydrolases"/>
    <property type="match status" value="1"/>
</dbReference>
<dbReference type="InterPro" id="IPR011059">
    <property type="entry name" value="Metal-dep_hydrolase_composite"/>
</dbReference>
<dbReference type="AlphaFoldDB" id="A0A2T2XM13"/>
<dbReference type="EMBL" id="PXYW01000001">
    <property type="protein sequence ID" value="PSR35511.1"/>
    <property type="molecule type" value="Genomic_DNA"/>
</dbReference>
<gene>
    <name evidence="2" type="ORF">C7B46_00525</name>
</gene>
<evidence type="ECO:0000313" key="2">
    <source>
        <dbReference type="EMBL" id="PSR35511.1"/>
    </source>
</evidence>
<sequence length="480" mass="52193">MGRFDTVILGGTAVLPQGSVVRADIGIRDGKIVAMADQLNASDGESIIDARDRIVVPGAVDAHFHLGIYRPLEDDTRSETGSALVGGVTTVLSYFRTGKDYLNRSGPYREIFPEVLDRVRGNAYTDYGFHLAIMTNAQLEEIPWLVQHGVASFKYYMFYKALTLNANSTNAAAYTMADTYDLGHLYRMMTIIAEENAKNRGRISLSIHCENAELIRVFIEDVKQAGGNDLKAYSDARPALSESLAIAEALVLAEETGCPMNFLHLSSSRAVRDVVRWRNSKAGANARTETTLHHLALTYDKTFGGLNGKVNPPIRDAKEVEALWQAVLRGEVDQVVSDHAAIPDEKPNDLWEAHAGFGGTALLYPVLISEGYHKRGLSLGQVVNLASANPAATMGLVPQKGMLAVGADADIAIIDLNQEKTVTPQLLLSAQPFTPFEGMVIKGWPVTTLVRGQLQYQNGDIVGKPTGQFLSRPVVNGVEQ</sequence>
<dbReference type="InterPro" id="IPR050138">
    <property type="entry name" value="DHOase/Allantoinase_Hydrolase"/>
</dbReference>
<feature type="domain" description="Amidohydrolase-related" evidence="1">
    <location>
        <begin position="54"/>
        <end position="453"/>
    </location>
</feature>
<dbReference type="Proteomes" id="UP000242972">
    <property type="component" value="Unassembled WGS sequence"/>
</dbReference>
<dbReference type="Gene3D" id="2.30.40.10">
    <property type="entry name" value="Urease, subunit C, domain 1"/>
    <property type="match status" value="1"/>
</dbReference>
<dbReference type="PANTHER" id="PTHR43668:SF2">
    <property type="entry name" value="ALLANTOINASE"/>
    <property type="match status" value="1"/>
</dbReference>
<dbReference type="InterPro" id="IPR006680">
    <property type="entry name" value="Amidohydro-rel"/>
</dbReference>
<comment type="caution">
    <text evidence="2">The sequence shown here is derived from an EMBL/GenBank/DDBJ whole genome shotgun (WGS) entry which is preliminary data.</text>
</comment>
<dbReference type="GO" id="GO:0005737">
    <property type="term" value="C:cytoplasm"/>
    <property type="evidence" value="ECO:0007669"/>
    <property type="project" value="TreeGrafter"/>
</dbReference>